<dbReference type="InterPro" id="IPR036865">
    <property type="entry name" value="CRAL-TRIO_dom_sf"/>
</dbReference>
<dbReference type="EMBL" id="VFQX01000003">
    <property type="protein sequence ID" value="KAF0984366.1"/>
    <property type="molecule type" value="Genomic_DNA"/>
</dbReference>
<dbReference type="PANTHER" id="PTHR45824">
    <property type="entry name" value="GH16843P"/>
    <property type="match status" value="1"/>
</dbReference>
<evidence type="ECO:0000313" key="2">
    <source>
        <dbReference type="EMBL" id="KAF0984366.1"/>
    </source>
</evidence>
<feature type="domain" description="CRAL-TRIO" evidence="1">
    <location>
        <begin position="231"/>
        <end position="415"/>
    </location>
</feature>
<dbReference type="VEuPathDB" id="AmoebaDB:FDP41_007543"/>
<dbReference type="OMA" id="MLWAVIS"/>
<protein>
    <recommendedName>
        <fullName evidence="1">CRAL-TRIO domain-containing protein</fullName>
    </recommendedName>
</protein>
<dbReference type="InterPro" id="IPR052578">
    <property type="entry name" value="PI_Transfer_CRAL-TRIO"/>
</dbReference>
<reference evidence="2 3" key="1">
    <citation type="journal article" date="2019" name="Sci. Rep.">
        <title>Nanopore sequencing improves the draft genome of the human pathogenic amoeba Naegleria fowleri.</title>
        <authorList>
            <person name="Liechti N."/>
            <person name="Schurch N."/>
            <person name="Bruggmann R."/>
            <person name="Wittwer M."/>
        </authorList>
    </citation>
    <scope>NUCLEOTIDE SEQUENCE [LARGE SCALE GENOMIC DNA]</scope>
    <source>
        <strain evidence="2 3">ATCC 30894</strain>
    </source>
</reference>
<dbReference type="CDD" id="cd00170">
    <property type="entry name" value="SEC14"/>
    <property type="match status" value="1"/>
</dbReference>
<dbReference type="OrthoDB" id="43460at2759"/>
<comment type="caution">
    <text evidence="2">The sequence shown here is derived from an EMBL/GenBank/DDBJ whole genome shotgun (WGS) entry which is preliminary data.</text>
</comment>
<name>A0A6A5C9C6_NAEFO</name>
<sequence length="438" mass="51348">MSAEPLLKCDHSDDPDFPKSIEFLQTPSPTNPHAKNLIGKEITTHQKFIFFQQVIDIVRYVLCWTPTGSNSGTAYDEQFGSETELNTFKNLLFDPKISLLKGVREYIKEHPESVQLDESLNEDENYEQELYDKANEDVSKNYAQVNIHTNLKDGKHASDTFLQNVKKNIFGLSAEEYLLLRKSVYLCNTGIYLFIRGWDPQCTAGTPQRVAKLIVDNLVWRWIYTPELTKWDDVVESAKYGSLYDYGFDREGNPMLYMIVGRENLKQKMDDRALMLRFRHLCLCFEHMIDRLYDGSSQNYLGKDRDEHVGQAPFQITWVVDIKDSSINIDLVKRIKFIFDLLGFYYPERSELVFVMNVPWYGKMLWAVISQFLTQRQRDQYQFLSDPYITRLCQSIEPKFISSDLNISGIGADTESTFKFNIRNRMKKYREERVVKWI</sequence>
<dbReference type="PANTHER" id="PTHR45824:SF29">
    <property type="entry name" value="GH16843P"/>
    <property type="match status" value="1"/>
</dbReference>
<dbReference type="SUPFAM" id="SSF52087">
    <property type="entry name" value="CRAL/TRIO domain"/>
    <property type="match status" value="1"/>
</dbReference>
<dbReference type="RefSeq" id="XP_044569079.1">
    <property type="nucleotide sequence ID" value="XM_044711300.1"/>
</dbReference>
<dbReference type="Pfam" id="PF00650">
    <property type="entry name" value="CRAL_TRIO"/>
    <property type="match status" value="1"/>
</dbReference>
<dbReference type="VEuPathDB" id="AmoebaDB:NfTy_003810"/>
<dbReference type="VEuPathDB" id="AmoebaDB:NF0001980"/>
<dbReference type="Gene3D" id="3.40.525.10">
    <property type="entry name" value="CRAL-TRIO lipid binding domain"/>
    <property type="match status" value="1"/>
</dbReference>
<gene>
    <name evidence="2" type="ORF">FDP41_007543</name>
</gene>
<accession>A0A6A5C9C6</accession>
<dbReference type="InterPro" id="IPR001251">
    <property type="entry name" value="CRAL-TRIO_dom"/>
</dbReference>
<evidence type="ECO:0000259" key="1">
    <source>
        <dbReference type="PROSITE" id="PS50191"/>
    </source>
</evidence>
<dbReference type="AlphaFoldDB" id="A0A6A5C9C6"/>
<dbReference type="Proteomes" id="UP000444721">
    <property type="component" value="Unassembled WGS sequence"/>
</dbReference>
<keyword evidence="3" id="KW-1185">Reference proteome</keyword>
<dbReference type="PROSITE" id="PS50191">
    <property type="entry name" value="CRAL_TRIO"/>
    <property type="match status" value="1"/>
</dbReference>
<dbReference type="GeneID" id="68114761"/>
<dbReference type="GO" id="GO:0008526">
    <property type="term" value="F:phosphatidylinositol transfer activity"/>
    <property type="evidence" value="ECO:0007669"/>
    <property type="project" value="TreeGrafter"/>
</dbReference>
<evidence type="ECO:0000313" key="3">
    <source>
        <dbReference type="Proteomes" id="UP000444721"/>
    </source>
</evidence>
<organism evidence="2 3">
    <name type="scientific">Naegleria fowleri</name>
    <name type="common">Brain eating amoeba</name>
    <dbReference type="NCBI Taxonomy" id="5763"/>
    <lineage>
        <taxon>Eukaryota</taxon>
        <taxon>Discoba</taxon>
        <taxon>Heterolobosea</taxon>
        <taxon>Tetramitia</taxon>
        <taxon>Eutetramitia</taxon>
        <taxon>Vahlkampfiidae</taxon>
        <taxon>Naegleria</taxon>
    </lineage>
</organism>
<proteinExistence type="predicted"/>